<proteinExistence type="predicted"/>
<dbReference type="Proteomes" id="UP000290637">
    <property type="component" value="Chromosome"/>
</dbReference>
<gene>
    <name evidence="2" type="ORF">EWM63_07730</name>
</gene>
<accession>A0A4P6KV93</accession>
<organism evidence="2 3">
    <name type="scientific">Pseudoduganella lutea</name>
    <dbReference type="NCBI Taxonomy" id="321985"/>
    <lineage>
        <taxon>Bacteria</taxon>
        <taxon>Pseudomonadati</taxon>
        <taxon>Pseudomonadota</taxon>
        <taxon>Betaproteobacteria</taxon>
        <taxon>Burkholderiales</taxon>
        <taxon>Oxalobacteraceae</taxon>
        <taxon>Telluria group</taxon>
        <taxon>Pseudoduganella</taxon>
    </lineage>
</organism>
<evidence type="ECO:0000313" key="2">
    <source>
        <dbReference type="EMBL" id="QBE62870.1"/>
    </source>
</evidence>
<evidence type="ECO:0000256" key="1">
    <source>
        <dbReference type="SAM" id="SignalP"/>
    </source>
</evidence>
<reference evidence="2 3" key="1">
    <citation type="submission" date="2019-02" db="EMBL/GenBank/DDBJ databases">
        <title>Draft Genome Sequences of Six Type Strains of the Genus Massilia.</title>
        <authorList>
            <person name="Miess H."/>
            <person name="Frediansyhah A."/>
            <person name="Gross H."/>
        </authorList>
    </citation>
    <scope>NUCLEOTIDE SEQUENCE [LARGE SCALE GENOMIC DNA]</scope>
    <source>
        <strain evidence="2 3">DSM 17473</strain>
    </source>
</reference>
<sequence length="60" mass="6586">MRRLIPAALLAAALPLPSFAVTPITLDQAMAAPDWIGTPVETAWWGWDSKTAYYQQKRAG</sequence>
<dbReference type="KEGG" id="plue:EWM63_07730"/>
<feature type="chain" id="PRO_5020892836" evidence="1">
    <location>
        <begin position="21"/>
        <end position="60"/>
    </location>
</feature>
<dbReference type="RefSeq" id="WP_130186003.1">
    <property type="nucleotide sequence ID" value="NZ_CP035913.1"/>
</dbReference>
<name>A0A4P6KV93_9BURK</name>
<dbReference type="EMBL" id="CP035913">
    <property type="protein sequence ID" value="QBE62870.1"/>
    <property type="molecule type" value="Genomic_DNA"/>
</dbReference>
<evidence type="ECO:0000313" key="3">
    <source>
        <dbReference type="Proteomes" id="UP000290637"/>
    </source>
</evidence>
<keyword evidence="1" id="KW-0732">Signal</keyword>
<keyword evidence="3" id="KW-1185">Reference proteome</keyword>
<feature type="signal peptide" evidence="1">
    <location>
        <begin position="1"/>
        <end position="20"/>
    </location>
</feature>
<protein>
    <submittedName>
        <fullName evidence="2">Uncharacterized protein</fullName>
    </submittedName>
</protein>
<dbReference type="AlphaFoldDB" id="A0A4P6KV93"/>